<feature type="binding site" evidence="4">
    <location>
        <position position="80"/>
    </location>
    <ligand>
        <name>NADPH</name>
        <dbReference type="ChEBI" id="CHEBI:57783"/>
    </ligand>
</feature>
<accession>A0A0N1H235</accession>
<evidence type="ECO:0000256" key="2">
    <source>
        <dbReference type="ARBA" id="ARBA00022857"/>
    </source>
</evidence>
<dbReference type="GeneID" id="28733123"/>
<organism evidence="7 8">
    <name type="scientific">Cyphellophora attinorum</name>
    <dbReference type="NCBI Taxonomy" id="1664694"/>
    <lineage>
        <taxon>Eukaryota</taxon>
        <taxon>Fungi</taxon>
        <taxon>Dikarya</taxon>
        <taxon>Ascomycota</taxon>
        <taxon>Pezizomycotina</taxon>
        <taxon>Eurotiomycetes</taxon>
        <taxon>Chaetothyriomycetidae</taxon>
        <taxon>Chaetothyriales</taxon>
        <taxon>Cyphellophoraceae</taxon>
        <taxon>Cyphellophora</taxon>
    </lineage>
</organism>
<dbReference type="OrthoDB" id="10263291at2759"/>
<dbReference type="Proteomes" id="UP000038010">
    <property type="component" value="Unassembled WGS sequence"/>
</dbReference>
<dbReference type="FunFam" id="1.10.3730.10:FF:000001">
    <property type="entry name" value="Pyrroline-5-carboxylate reductase"/>
    <property type="match status" value="1"/>
</dbReference>
<evidence type="ECO:0000256" key="4">
    <source>
        <dbReference type="PIRSR" id="PIRSR000193-1"/>
    </source>
</evidence>
<dbReference type="InterPro" id="IPR036291">
    <property type="entry name" value="NAD(P)-bd_dom_sf"/>
</dbReference>
<keyword evidence="3" id="KW-0560">Oxidoreductase</keyword>
<dbReference type="GO" id="GO:0055129">
    <property type="term" value="P:L-proline biosynthetic process"/>
    <property type="evidence" value="ECO:0007669"/>
    <property type="project" value="TreeGrafter"/>
</dbReference>
<reference evidence="7 8" key="1">
    <citation type="submission" date="2015-06" db="EMBL/GenBank/DDBJ databases">
        <title>Draft genome of the ant-associated black yeast Phialophora attae CBS 131958.</title>
        <authorList>
            <person name="Moreno L.F."/>
            <person name="Stielow B.J."/>
            <person name="de Hoog S."/>
            <person name="Vicente V.A."/>
            <person name="Weiss V.A."/>
            <person name="de Vries M."/>
            <person name="Cruz L.M."/>
            <person name="Souza E.M."/>
        </authorList>
    </citation>
    <scope>NUCLEOTIDE SEQUENCE [LARGE SCALE GENOMIC DNA]</scope>
    <source>
        <strain evidence="7 8">CBS 131958</strain>
    </source>
</reference>
<dbReference type="Pfam" id="PF14748">
    <property type="entry name" value="P5CR_dimer"/>
    <property type="match status" value="1"/>
</dbReference>
<dbReference type="SUPFAM" id="SSF51735">
    <property type="entry name" value="NAD(P)-binding Rossmann-fold domains"/>
    <property type="match status" value="1"/>
</dbReference>
<dbReference type="InterPro" id="IPR028939">
    <property type="entry name" value="P5C_Rdtase_cat_N"/>
</dbReference>
<dbReference type="Gene3D" id="1.10.3730.10">
    <property type="entry name" value="ProC C-terminal domain-like"/>
    <property type="match status" value="1"/>
</dbReference>
<dbReference type="EMBL" id="LFJN01000044">
    <property type="protein sequence ID" value="KPI35153.1"/>
    <property type="molecule type" value="Genomic_DNA"/>
</dbReference>
<proteinExistence type="inferred from homology"/>
<evidence type="ECO:0000256" key="1">
    <source>
        <dbReference type="ARBA" id="ARBA00005525"/>
    </source>
</evidence>
<comment type="caution">
    <text evidence="7">The sequence shown here is derived from an EMBL/GenBank/DDBJ whole genome shotgun (WGS) entry which is preliminary data.</text>
</comment>
<dbReference type="InterPro" id="IPR000304">
    <property type="entry name" value="Pyrroline-COOH_reductase"/>
</dbReference>
<name>A0A0N1H235_9EURO</name>
<protein>
    <submittedName>
        <fullName evidence="7">Pyrroline-5-carboxylate</fullName>
    </submittedName>
</protein>
<dbReference type="STRING" id="1664694.A0A0N1H235"/>
<feature type="binding site" evidence="4">
    <location>
        <begin position="93"/>
        <end position="96"/>
    </location>
    <ligand>
        <name>NADP(+)</name>
        <dbReference type="ChEBI" id="CHEBI:58349"/>
    </ligand>
</feature>
<evidence type="ECO:0000313" key="7">
    <source>
        <dbReference type="EMBL" id="KPI35153.1"/>
    </source>
</evidence>
<dbReference type="Gene3D" id="3.40.50.720">
    <property type="entry name" value="NAD(P)-binding Rossmann-like Domain"/>
    <property type="match status" value="1"/>
</dbReference>
<sequence>MRDKDLTIAVLGCGRHGYACHLRDAWLTPGRQLGKAIICGLLKQSDVSINSIEAAVNSDTSKVDLSKQLREGVRVSKGGNVKAANAADVVILACPPRAMTSILGEQGMDAALKGKPLVSVLAGVTTSAMEDVLKGGGDAPFCIFRALPNLAIATCASATAVEAPKSSIPREMVDVIDKLFRSLGGITYVPASNMNAATVMCGSTPAYVALFLDGMVDGAVAAGVPRDKARSMVAQMLSSTAALLQSHSPSELRESVCAMPGCTIQGNLVLEEGCIRGTSARAVKTAIDAASKLG</sequence>
<gene>
    <name evidence="7" type="ORF">AB675_1360</name>
</gene>
<dbReference type="PANTHER" id="PTHR11645:SF0">
    <property type="entry name" value="PYRROLINE-5-CARBOXYLATE REDUCTASE 3"/>
    <property type="match status" value="1"/>
</dbReference>
<dbReference type="HAMAP" id="MF_01925">
    <property type="entry name" value="P5C_reductase"/>
    <property type="match status" value="1"/>
</dbReference>
<feature type="domain" description="Pyrroline-5-carboxylate reductase dimerisation" evidence="6">
    <location>
        <begin position="192"/>
        <end position="292"/>
    </location>
</feature>
<dbReference type="InterPro" id="IPR008927">
    <property type="entry name" value="6-PGluconate_DH-like_C_sf"/>
</dbReference>
<dbReference type="RefSeq" id="XP_017995116.1">
    <property type="nucleotide sequence ID" value="XM_018141243.1"/>
</dbReference>
<dbReference type="PANTHER" id="PTHR11645">
    <property type="entry name" value="PYRROLINE-5-CARBOXYLATE REDUCTASE"/>
    <property type="match status" value="1"/>
</dbReference>
<dbReference type="VEuPathDB" id="FungiDB:AB675_1360"/>
<dbReference type="GO" id="GO:0004735">
    <property type="term" value="F:pyrroline-5-carboxylate reductase activity"/>
    <property type="evidence" value="ECO:0007669"/>
    <property type="project" value="InterPro"/>
</dbReference>
<keyword evidence="8" id="KW-1185">Reference proteome</keyword>
<feature type="domain" description="Pyrroline-5-carboxylate reductase catalytic N-terminal" evidence="5">
    <location>
        <begin position="32"/>
        <end position="123"/>
    </location>
</feature>
<evidence type="ECO:0000256" key="3">
    <source>
        <dbReference type="ARBA" id="ARBA00023002"/>
    </source>
</evidence>
<dbReference type="PIRSF" id="PIRSF000193">
    <property type="entry name" value="Pyrrol-5-carb_rd"/>
    <property type="match status" value="1"/>
</dbReference>
<dbReference type="Pfam" id="PF03807">
    <property type="entry name" value="F420_oxidored"/>
    <property type="match status" value="1"/>
</dbReference>
<dbReference type="SUPFAM" id="SSF48179">
    <property type="entry name" value="6-phosphogluconate dehydrogenase C-terminal domain-like"/>
    <property type="match status" value="1"/>
</dbReference>
<evidence type="ECO:0000259" key="6">
    <source>
        <dbReference type="Pfam" id="PF14748"/>
    </source>
</evidence>
<evidence type="ECO:0000259" key="5">
    <source>
        <dbReference type="Pfam" id="PF03807"/>
    </source>
</evidence>
<dbReference type="AlphaFoldDB" id="A0A0N1H235"/>
<evidence type="ECO:0000313" key="8">
    <source>
        <dbReference type="Proteomes" id="UP000038010"/>
    </source>
</evidence>
<comment type="similarity">
    <text evidence="1">Belongs to the pyrroline-5-carboxylate reductase family.</text>
</comment>
<keyword evidence="2 4" id="KW-0521">NADP</keyword>
<dbReference type="InterPro" id="IPR029036">
    <property type="entry name" value="P5CR_dimer"/>
</dbReference>